<organism evidence="4 5">
    <name type="scientific">Streptomyces solincola</name>
    <dbReference type="NCBI Taxonomy" id="2100817"/>
    <lineage>
        <taxon>Bacteria</taxon>
        <taxon>Bacillati</taxon>
        <taxon>Actinomycetota</taxon>
        <taxon>Actinomycetes</taxon>
        <taxon>Kitasatosporales</taxon>
        <taxon>Streptomycetaceae</taxon>
        <taxon>Streptomyces</taxon>
    </lineage>
</organism>
<dbReference type="SUPFAM" id="SSF49503">
    <property type="entry name" value="Cupredoxins"/>
    <property type="match status" value="2"/>
</dbReference>
<feature type="chain" id="PRO_5039554049" evidence="2">
    <location>
        <begin position="27"/>
        <end position="363"/>
    </location>
</feature>
<proteinExistence type="inferred from homology"/>
<feature type="signal peptide" evidence="2">
    <location>
        <begin position="1"/>
        <end position="26"/>
    </location>
</feature>
<keyword evidence="5" id="KW-1185">Reference proteome</keyword>
<name>A0A2S9PXT4_9ACTN</name>
<dbReference type="PROSITE" id="PS51318">
    <property type="entry name" value="TAT"/>
    <property type="match status" value="1"/>
</dbReference>
<dbReference type="EMBL" id="PVLV01000133">
    <property type="protein sequence ID" value="PRH79215.1"/>
    <property type="molecule type" value="Genomic_DNA"/>
</dbReference>
<evidence type="ECO:0000259" key="3">
    <source>
        <dbReference type="Pfam" id="PF07732"/>
    </source>
</evidence>
<dbReference type="PANTHER" id="PTHR48267">
    <property type="entry name" value="CUPREDOXIN SUPERFAMILY PROTEIN"/>
    <property type="match status" value="1"/>
</dbReference>
<dbReference type="InterPro" id="IPR045087">
    <property type="entry name" value="Cu-oxidase_fam"/>
</dbReference>
<dbReference type="InterPro" id="IPR006311">
    <property type="entry name" value="TAT_signal"/>
</dbReference>
<comment type="similarity">
    <text evidence="1">Belongs to the multicopper oxidase family.</text>
</comment>
<evidence type="ECO:0000256" key="2">
    <source>
        <dbReference type="SAM" id="SignalP"/>
    </source>
</evidence>
<evidence type="ECO:0000313" key="4">
    <source>
        <dbReference type="EMBL" id="PRH79215.1"/>
    </source>
</evidence>
<dbReference type="RefSeq" id="WP_105868654.1">
    <property type="nucleotide sequence ID" value="NZ_PVLV01000133.1"/>
</dbReference>
<protein>
    <submittedName>
        <fullName evidence="4">Bilirubin oxidase</fullName>
    </submittedName>
</protein>
<evidence type="ECO:0000313" key="5">
    <source>
        <dbReference type="Proteomes" id="UP000239322"/>
    </source>
</evidence>
<dbReference type="Proteomes" id="UP000239322">
    <property type="component" value="Unassembled WGS sequence"/>
</dbReference>
<accession>A0A2S9PXT4</accession>
<reference evidence="4 5" key="1">
    <citation type="submission" date="2018-03" db="EMBL/GenBank/DDBJ databases">
        <title>Novel Streptomyces sp. from soil.</title>
        <authorList>
            <person name="Tan G.Y.A."/>
            <person name="Lee Z.Y."/>
        </authorList>
    </citation>
    <scope>NUCLEOTIDE SEQUENCE [LARGE SCALE GENOMIC DNA]</scope>
    <source>
        <strain evidence="4 5">ST5x</strain>
    </source>
</reference>
<feature type="non-terminal residue" evidence="4">
    <location>
        <position position="363"/>
    </location>
</feature>
<gene>
    <name evidence="4" type="ORF">C6N75_10810</name>
</gene>
<dbReference type="GO" id="GO:0005507">
    <property type="term" value="F:copper ion binding"/>
    <property type="evidence" value="ECO:0007669"/>
    <property type="project" value="InterPro"/>
</dbReference>
<keyword evidence="2" id="KW-0732">Signal</keyword>
<dbReference type="AlphaFoldDB" id="A0A2S9PXT4"/>
<dbReference type="Gene3D" id="2.60.40.420">
    <property type="entry name" value="Cupredoxins - blue copper proteins"/>
    <property type="match status" value="2"/>
</dbReference>
<evidence type="ECO:0000256" key="1">
    <source>
        <dbReference type="ARBA" id="ARBA00010609"/>
    </source>
</evidence>
<dbReference type="PANTHER" id="PTHR48267:SF1">
    <property type="entry name" value="BILIRUBIN OXIDASE"/>
    <property type="match status" value="1"/>
</dbReference>
<sequence>MTTRRSMLGAALATTGAGLFTSAALAPLVLAAAREDDPATAPAAAPRVTPFSVPLPIPPVLAPESTKGGVDTYRMTLRPARVEILPGVRTEVLTYNGSFPGPTIRARSGRPVVVHHTNALDVPASVHLHGASVPQSSDGDPMDTFGPGRTRTYTYPNRQPHASLWYHDHAHHSEAEHVFRGLSGSYLLTDDLEQSLPLPSGAYDIPIALRDARFDDRGALVYVMDDVPGRTTLLANGRPQPYLKVAARKYRLRLLNSSNMRFFHLRLSDGAALTQIGSDGGLLPAPHTTDALWLSPGERVDLVVDFGRYPVGAQVVLENTVGPGTPGEVGQVMRFDVVRTAADPSSVPARLRTLPPLCLLYPS</sequence>
<dbReference type="InterPro" id="IPR008972">
    <property type="entry name" value="Cupredoxin"/>
</dbReference>
<dbReference type="OrthoDB" id="345021at2"/>
<feature type="domain" description="Plastocyanin-like" evidence="3">
    <location>
        <begin position="80"/>
        <end position="190"/>
    </location>
</feature>
<dbReference type="InterPro" id="IPR011707">
    <property type="entry name" value="Cu-oxidase-like_N"/>
</dbReference>
<comment type="caution">
    <text evidence="4">The sequence shown here is derived from an EMBL/GenBank/DDBJ whole genome shotgun (WGS) entry which is preliminary data.</text>
</comment>
<dbReference type="Pfam" id="PF07732">
    <property type="entry name" value="Cu-oxidase_3"/>
    <property type="match status" value="1"/>
</dbReference>